<accession>A0A6L3ZEY0</accession>
<reference evidence="1 2" key="1">
    <citation type="submission" date="2019-10" db="EMBL/GenBank/DDBJ databases">
        <title>Genome sequence of Phaeocystidibacter marisrubri JCM30614 (type strain).</title>
        <authorList>
            <person name="Bowman J.P."/>
        </authorList>
    </citation>
    <scope>NUCLEOTIDE SEQUENCE [LARGE SCALE GENOMIC DNA]</scope>
    <source>
        <strain evidence="1 2">JCM 30614</strain>
    </source>
</reference>
<dbReference type="AlphaFoldDB" id="A0A6L3ZEY0"/>
<dbReference type="EMBL" id="WBVQ01000002">
    <property type="protein sequence ID" value="KAB2816044.1"/>
    <property type="molecule type" value="Genomic_DNA"/>
</dbReference>
<protein>
    <submittedName>
        <fullName evidence="1">DUF2797 domain-containing protein</fullName>
    </submittedName>
</protein>
<dbReference type="Proteomes" id="UP000484164">
    <property type="component" value="Unassembled WGS sequence"/>
</dbReference>
<sequence length="264" mass="30651">MRFTGPLAKMKTSLKDEVKYYLELGDDILFMNDLIGKRIRIEYTDEITCFCGKRVHEVFRMNFCRDCFFTKPEAGDSILRPELSKAHLGVEDRDLEWEKKHQIQPHLVYLANSAGLKVGVTRLAQRPTRWIDQGAIEAIVLAETENRYEAGMIEVALKEHMSDKTPWQRMVKGEDVEIDLREEKEKAIQWVPEEFRSFVSSNDELTQIVYPVQEYPIKAKSINLEKHRGVEDVLVGIRGQYLLFKSGSVLNVRSHEGRHVRLDV</sequence>
<evidence type="ECO:0000313" key="2">
    <source>
        <dbReference type="Proteomes" id="UP000484164"/>
    </source>
</evidence>
<evidence type="ECO:0000313" key="1">
    <source>
        <dbReference type="EMBL" id="KAB2816044.1"/>
    </source>
</evidence>
<gene>
    <name evidence="1" type="ORF">F8C82_10150</name>
</gene>
<name>A0A6L3ZEY0_9FLAO</name>
<proteinExistence type="predicted"/>
<organism evidence="1 2">
    <name type="scientific">Phaeocystidibacter marisrubri</name>
    <dbReference type="NCBI Taxonomy" id="1577780"/>
    <lineage>
        <taxon>Bacteria</taxon>
        <taxon>Pseudomonadati</taxon>
        <taxon>Bacteroidota</taxon>
        <taxon>Flavobacteriia</taxon>
        <taxon>Flavobacteriales</taxon>
        <taxon>Phaeocystidibacteraceae</taxon>
        <taxon>Phaeocystidibacter</taxon>
    </lineage>
</organism>
<keyword evidence="2" id="KW-1185">Reference proteome</keyword>
<dbReference type="InterPro" id="IPR021246">
    <property type="entry name" value="DUF2797"/>
</dbReference>
<comment type="caution">
    <text evidence="1">The sequence shown here is derived from an EMBL/GenBank/DDBJ whole genome shotgun (WGS) entry which is preliminary data.</text>
</comment>
<dbReference type="Pfam" id="PF10977">
    <property type="entry name" value="DUF2797"/>
    <property type="match status" value="1"/>
</dbReference>
<dbReference type="OrthoDB" id="9775734at2"/>